<evidence type="ECO:0000256" key="2">
    <source>
        <dbReference type="SAM" id="MobiDB-lite"/>
    </source>
</evidence>
<dbReference type="Proteomes" id="UP000434052">
    <property type="component" value="Unassembled WGS sequence"/>
</dbReference>
<feature type="chain" id="PRO_5026788874" evidence="3">
    <location>
        <begin position="28"/>
        <end position="269"/>
    </location>
</feature>
<keyword evidence="3" id="KW-0732">Signal</keyword>
<dbReference type="OrthoDB" id="5432830at2"/>
<evidence type="ECO:0000256" key="1">
    <source>
        <dbReference type="SAM" id="Coils"/>
    </source>
</evidence>
<feature type="compositionally biased region" description="Polar residues" evidence="2">
    <location>
        <begin position="204"/>
        <end position="219"/>
    </location>
</feature>
<evidence type="ECO:0000313" key="5">
    <source>
        <dbReference type="Proteomes" id="UP000434052"/>
    </source>
</evidence>
<proteinExistence type="predicted"/>
<feature type="signal peptide" evidence="3">
    <location>
        <begin position="1"/>
        <end position="27"/>
    </location>
</feature>
<comment type="caution">
    <text evidence="4">The sequence shown here is derived from an EMBL/GenBank/DDBJ whole genome shotgun (WGS) entry which is preliminary data.</text>
</comment>
<accession>A0A6P1ZET3</accession>
<feature type="coiled-coil region" evidence="1">
    <location>
        <begin position="58"/>
        <end position="107"/>
    </location>
</feature>
<keyword evidence="1" id="KW-0175">Coiled coil</keyword>
<dbReference type="AlphaFoldDB" id="A0A6P1ZET3"/>
<reference evidence="4 5" key="1">
    <citation type="submission" date="2018-06" db="EMBL/GenBank/DDBJ databases">
        <title>Complete genome of Desulfovibrio marinus P48SEP.</title>
        <authorList>
            <person name="Crispim J.S."/>
            <person name="Vidigal P.M.P."/>
            <person name="Silva L.C.F."/>
            <person name="Araujo L.C."/>
            <person name="Laguardia C.N."/>
            <person name="Dias R.S."/>
            <person name="Sousa M.P."/>
            <person name="Paula S.O."/>
            <person name="Silva C."/>
        </authorList>
    </citation>
    <scope>NUCLEOTIDE SEQUENCE [LARGE SCALE GENOMIC DNA]</scope>
    <source>
        <strain evidence="4 5">P48SEP</strain>
    </source>
</reference>
<name>A0A6P1ZET3_9BACT</name>
<gene>
    <name evidence="4" type="ORF">DQK91_17620</name>
</gene>
<evidence type="ECO:0000256" key="3">
    <source>
        <dbReference type="SAM" id="SignalP"/>
    </source>
</evidence>
<feature type="region of interest" description="Disordered" evidence="2">
    <location>
        <begin position="174"/>
        <end position="269"/>
    </location>
</feature>
<dbReference type="EMBL" id="QMIF01000014">
    <property type="protein sequence ID" value="TVM31752.1"/>
    <property type="molecule type" value="Genomic_DNA"/>
</dbReference>
<evidence type="ECO:0000313" key="4">
    <source>
        <dbReference type="EMBL" id="TVM31752.1"/>
    </source>
</evidence>
<sequence>MKKAFTKPLIFATALVLATAAWMPAGAAEVDTNYDTLNQTHQQRTDNMAMASLDPAEHEALENAMGDLQQTRDALRTAQQLGDEDAIAQAENDLRAAENVFSGALADALDAQAEDIATMRADGMGWGQIANELGVHPGTLGLGVGNKHVQQAHERIDALAGEMAQEDAAMETIRTRTRTTTRATERSMQGNGNGLGKGHGLTADGSSAQSNGLGSQKSKSGMGNSGSNGRGSGNSNAGGNGHGGGNGGGNGHGGGNGGGNGHGGGNGKK</sequence>
<dbReference type="RefSeq" id="WP_153307177.1">
    <property type="nucleotide sequence ID" value="NZ_QMIF01000014.1"/>
</dbReference>
<organism evidence="4 5">
    <name type="scientific">Oceanidesulfovibrio marinus</name>
    <dbReference type="NCBI Taxonomy" id="370038"/>
    <lineage>
        <taxon>Bacteria</taxon>
        <taxon>Pseudomonadati</taxon>
        <taxon>Thermodesulfobacteriota</taxon>
        <taxon>Desulfovibrionia</taxon>
        <taxon>Desulfovibrionales</taxon>
        <taxon>Desulfovibrionaceae</taxon>
        <taxon>Oceanidesulfovibrio</taxon>
    </lineage>
</organism>
<protein>
    <submittedName>
        <fullName evidence="4">Uncharacterized protein</fullName>
    </submittedName>
</protein>
<feature type="compositionally biased region" description="Gly residues" evidence="2">
    <location>
        <begin position="223"/>
        <end position="269"/>
    </location>
</feature>